<dbReference type="Proteomes" id="UP001631969">
    <property type="component" value="Unassembled WGS sequence"/>
</dbReference>
<evidence type="ECO:0000313" key="2">
    <source>
        <dbReference type="Proteomes" id="UP001631969"/>
    </source>
</evidence>
<comment type="caution">
    <text evidence="1">The sequence shown here is derived from an EMBL/GenBank/DDBJ whole genome shotgun (WGS) entry which is preliminary data.</text>
</comment>
<keyword evidence="1" id="KW-0418">Kinase</keyword>
<sequence>MKPFNMNNVKLRDKLLLMYILSVFLPIVMTNVVFYQVTTTNIRNQKIRDASLALENVKASVKALVDQAAGLSYSFYADRSFNETLARRFGTPFDFVEAYDSFLKGSFSADKNVLNTMSYKVYTDNPTILSGYIVPLNEEVQSSGWYKQFKSVSLPYPSLIYDDQAFSVIQRLDYYYTNGFNPFLKIDLNMKTFGQLFHNNGFDGKVYLVDPGGQVQFSSEGEPPHANPFFQELELPEKSELFETRYTGINYLEGWTLHGVMNKEVVLNEVWKSRSFVFVLAFINFVVPSLILAAMSRSLHVRLVRLLKYMKKVKNQNFQTIPHEEARDEIGQLTNEFNRMTERIDSLITDVYLADIQKKDLELKQQQAQLHALHSQINPHFLFNALESIRMRSVIKEEGETAEIIHKMSKMLRKSISWSKDWISVAEEIEAVKYFLEIQKYRFDEELDYSIEVQEEAIGLKVPNMIFLPFVENASIHGIESIPGKGVIRISIGLEQGRLVFRLSDNGIGMSPDKLEEIRRYLNRDDAIGERVGMKNAYYRLKLIYQDRFSFDIQSKEGEGTSIEIGLPLTET</sequence>
<gene>
    <name evidence="1" type="ORF">ACI1P1_24785</name>
</gene>
<accession>A0ACC7P3G0</accession>
<reference evidence="1" key="1">
    <citation type="submission" date="2024-12" db="EMBL/GenBank/DDBJ databases">
        <authorList>
            <person name="Wu N."/>
        </authorList>
    </citation>
    <scope>NUCLEOTIDE SEQUENCE</scope>
    <source>
        <strain evidence="1">P15</strain>
    </source>
</reference>
<organism evidence="1 2">
    <name type="scientific">Paenibacillus mesotrionivorans</name>
    <dbReference type="NCBI Taxonomy" id="3160968"/>
    <lineage>
        <taxon>Bacteria</taxon>
        <taxon>Bacillati</taxon>
        <taxon>Bacillota</taxon>
        <taxon>Bacilli</taxon>
        <taxon>Bacillales</taxon>
        <taxon>Paenibacillaceae</taxon>
        <taxon>Paenibacillus</taxon>
    </lineage>
</organism>
<protein>
    <submittedName>
        <fullName evidence="1">Sensor histidine kinase</fullName>
        <ecNumber evidence="1">2.7.13.3</ecNumber>
    </submittedName>
</protein>
<keyword evidence="2" id="KW-1185">Reference proteome</keyword>
<dbReference type="EMBL" id="JBJURJ010000019">
    <property type="protein sequence ID" value="MFM9331518.1"/>
    <property type="molecule type" value="Genomic_DNA"/>
</dbReference>
<evidence type="ECO:0000313" key="1">
    <source>
        <dbReference type="EMBL" id="MFM9331518.1"/>
    </source>
</evidence>
<keyword evidence="1" id="KW-0808">Transferase</keyword>
<dbReference type="EC" id="2.7.13.3" evidence="1"/>
<proteinExistence type="predicted"/>
<name>A0ACC7P3G0_9BACL</name>